<dbReference type="AlphaFoldDB" id="A0A8J7TM86"/>
<feature type="region of interest" description="Disordered" evidence="1">
    <location>
        <begin position="1"/>
        <end position="46"/>
    </location>
</feature>
<evidence type="ECO:0000313" key="2">
    <source>
        <dbReference type="EMBL" id="MBN8661434.1"/>
    </source>
</evidence>
<protein>
    <submittedName>
        <fullName evidence="2">Uncharacterized protein</fullName>
    </submittedName>
</protein>
<organism evidence="2 3">
    <name type="scientific">Candidatus Obscuribacter phosphatis</name>
    <dbReference type="NCBI Taxonomy" id="1906157"/>
    <lineage>
        <taxon>Bacteria</taxon>
        <taxon>Bacillati</taxon>
        <taxon>Candidatus Melainabacteria</taxon>
        <taxon>Candidatus Obscuribacterales</taxon>
        <taxon>Candidatus Obscuribacteraceae</taxon>
        <taxon>Candidatus Obscuribacter</taxon>
    </lineage>
</organism>
<dbReference type="EMBL" id="JAFLCK010000020">
    <property type="protein sequence ID" value="MBN8661434.1"/>
    <property type="molecule type" value="Genomic_DNA"/>
</dbReference>
<proteinExistence type="predicted"/>
<accession>A0A8J7TM86</accession>
<evidence type="ECO:0000256" key="1">
    <source>
        <dbReference type="SAM" id="MobiDB-lite"/>
    </source>
</evidence>
<sequence>MAEAKRVPQEQPERSESGVDMEGFDQFFSAGPGESQESGSGIYGDTHMRQQVEKLVERFTELMSVSVDQRVETSKIASQLIDNQRQLVATQQILIKLMERSIELTRHITSIEERMPALLEVPRVVESLRQRVAQIEGVEVD</sequence>
<reference evidence="2" key="1">
    <citation type="submission" date="2021-02" db="EMBL/GenBank/DDBJ databases">
        <title>Genome-Resolved Metagenomics of a Microbial Community Performing Photosynthetic Biological Nutrient Removal.</title>
        <authorList>
            <person name="Mcdaniel E.A."/>
        </authorList>
    </citation>
    <scope>NUCLEOTIDE SEQUENCE</scope>
    <source>
        <strain evidence="2">UWPOB_OBS1</strain>
    </source>
</reference>
<name>A0A8J7TM86_9BACT</name>
<feature type="compositionally biased region" description="Basic and acidic residues" evidence="1">
    <location>
        <begin position="1"/>
        <end position="17"/>
    </location>
</feature>
<gene>
    <name evidence="2" type="ORF">J0M35_13800</name>
</gene>
<comment type="caution">
    <text evidence="2">The sequence shown here is derived from an EMBL/GenBank/DDBJ whole genome shotgun (WGS) entry which is preliminary data.</text>
</comment>
<evidence type="ECO:0000313" key="3">
    <source>
        <dbReference type="Proteomes" id="UP000664277"/>
    </source>
</evidence>
<dbReference type="Proteomes" id="UP000664277">
    <property type="component" value="Unassembled WGS sequence"/>
</dbReference>